<organism evidence="2 3">
    <name type="scientific">Trichonephila clavata</name>
    <name type="common">Joro spider</name>
    <name type="synonym">Nephila clavata</name>
    <dbReference type="NCBI Taxonomy" id="2740835"/>
    <lineage>
        <taxon>Eukaryota</taxon>
        <taxon>Metazoa</taxon>
        <taxon>Ecdysozoa</taxon>
        <taxon>Arthropoda</taxon>
        <taxon>Chelicerata</taxon>
        <taxon>Arachnida</taxon>
        <taxon>Araneae</taxon>
        <taxon>Araneomorphae</taxon>
        <taxon>Entelegynae</taxon>
        <taxon>Araneoidea</taxon>
        <taxon>Nephilidae</taxon>
        <taxon>Trichonephila</taxon>
    </lineage>
</organism>
<reference evidence="2" key="1">
    <citation type="submission" date="2020-07" db="EMBL/GenBank/DDBJ databases">
        <title>Multicomponent nature underlies the extraordinary mechanical properties of spider dragline silk.</title>
        <authorList>
            <person name="Kono N."/>
            <person name="Nakamura H."/>
            <person name="Mori M."/>
            <person name="Yoshida Y."/>
            <person name="Ohtoshi R."/>
            <person name="Malay A.D."/>
            <person name="Moran D.A.P."/>
            <person name="Tomita M."/>
            <person name="Numata K."/>
            <person name="Arakawa K."/>
        </authorList>
    </citation>
    <scope>NUCLEOTIDE SEQUENCE</scope>
</reference>
<keyword evidence="3" id="KW-1185">Reference proteome</keyword>
<proteinExistence type="predicted"/>
<name>A0A8X6IEI3_TRICU</name>
<dbReference type="Proteomes" id="UP000887116">
    <property type="component" value="Unassembled WGS sequence"/>
</dbReference>
<evidence type="ECO:0000313" key="2">
    <source>
        <dbReference type="EMBL" id="GFR20659.1"/>
    </source>
</evidence>
<dbReference type="OrthoDB" id="10367183at2759"/>
<gene>
    <name evidence="2" type="ORF">TNCT_515871</name>
</gene>
<evidence type="ECO:0000313" key="3">
    <source>
        <dbReference type="Proteomes" id="UP000887116"/>
    </source>
</evidence>
<sequence>MLVDGPNASADMSSDSTVTTVAQQSQDDPVEITEFFFLNSLKIPFDEENQNPVDEQNLINELMNRNNGVELSVIYLDPILCKLESSRFTSKSAFTPLNSILIVTLHDHYYN</sequence>
<comment type="caution">
    <text evidence="2">The sequence shown here is derived from an EMBL/GenBank/DDBJ whole genome shotgun (WGS) entry which is preliminary data.</text>
</comment>
<feature type="region of interest" description="Disordered" evidence="1">
    <location>
        <begin position="1"/>
        <end position="26"/>
    </location>
</feature>
<accession>A0A8X6IEI3</accession>
<evidence type="ECO:0000256" key="1">
    <source>
        <dbReference type="SAM" id="MobiDB-lite"/>
    </source>
</evidence>
<protein>
    <submittedName>
        <fullName evidence="2">Uncharacterized protein</fullName>
    </submittedName>
</protein>
<dbReference type="EMBL" id="BMAO01037846">
    <property type="protein sequence ID" value="GFR20659.1"/>
    <property type="molecule type" value="Genomic_DNA"/>
</dbReference>
<dbReference type="AlphaFoldDB" id="A0A8X6IEI3"/>
<feature type="compositionally biased region" description="Polar residues" evidence="1">
    <location>
        <begin position="10"/>
        <end position="26"/>
    </location>
</feature>